<accession>A0A1D2N1Q2</accession>
<keyword evidence="1" id="KW-0812">Transmembrane</keyword>
<keyword evidence="1" id="KW-1133">Transmembrane helix</keyword>
<proteinExistence type="predicted"/>
<feature type="transmembrane region" description="Helical" evidence="1">
    <location>
        <begin position="12"/>
        <end position="33"/>
    </location>
</feature>
<feature type="non-terminal residue" evidence="2">
    <location>
        <position position="87"/>
    </location>
</feature>
<evidence type="ECO:0000256" key="1">
    <source>
        <dbReference type="SAM" id="Phobius"/>
    </source>
</evidence>
<gene>
    <name evidence="2" type="ORF">Ocin01_07493</name>
</gene>
<reference evidence="2 3" key="1">
    <citation type="journal article" date="2016" name="Genome Biol. Evol.">
        <title>Gene Family Evolution Reflects Adaptation to Soil Environmental Stressors in the Genome of the Collembolan Orchesella cincta.</title>
        <authorList>
            <person name="Faddeeva-Vakhrusheva A."/>
            <person name="Derks M.F."/>
            <person name="Anvar S.Y."/>
            <person name="Agamennone V."/>
            <person name="Suring W."/>
            <person name="Smit S."/>
            <person name="van Straalen N.M."/>
            <person name="Roelofs D."/>
        </authorList>
    </citation>
    <scope>NUCLEOTIDE SEQUENCE [LARGE SCALE GENOMIC DNA]</scope>
    <source>
        <tissue evidence="2">Mixed pool</tissue>
    </source>
</reference>
<comment type="caution">
    <text evidence="2">The sequence shown here is derived from an EMBL/GenBank/DDBJ whole genome shotgun (WGS) entry which is preliminary data.</text>
</comment>
<evidence type="ECO:0000313" key="2">
    <source>
        <dbReference type="EMBL" id="ODM99199.1"/>
    </source>
</evidence>
<evidence type="ECO:0000313" key="3">
    <source>
        <dbReference type="Proteomes" id="UP000094527"/>
    </source>
</evidence>
<protein>
    <submittedName>
        <fullName evidence="2">Uncharacterized protein</fullName>
    </submittedName>
</protein>
<organism evidence="2 3">
    <name type="scientific">Orchesella cincta</name>
    <name type="common">Springtail</name>
    <name type="synonym">Podura cincta</name>
    <dbReference type="NCBI Taxonomy" id="48709"/>
    <lineage>
        <taxon>Eukaryota</taxon>
        <taxon>Metazoa</taxon>
        <taxon>Ecdysozoa</taxon>
        <taxon>Arthropoda</taxon>
        <taxon>Hexapoda</taxon>
        <taxon>Collembola</taxon>
        <taxon>Entomobryomorpha</taxon>
        <taxon>Entomobryoidea</taxon>
        <taxon>Orchesellidae</taxon>
        <taxon>Orchesellinae</taxon>
        <taxon>Orchesella</taxon>
    </lineage>
</organism>
<dbReference type="AlphaFoldDB" id="A0A1D2N1Q2"/>
<sequence>MPPANYETSIYATGAVGAISQVLAACVLIGHLATGLHEIEDLELRSSANVYSAIGITALIGASFSEILLLRAVNQLDVRHSRLYLVQ</sequence>
<dbReference type="EMBL" id="LJIJ01000294">
    <property type="protein sequence ID" value="ODM99199.1"/>
    <property type="molecule type" value="Genomic_DNA"/>
</dbReference>
<feature type="transmembrane region" description="Helical" evidence="1">
    <location>
        <begin position="53"/>
        <end position="73"/>
    </location>
</feature>
<dbReference type="Proteomes" id="UP000094527">
    <property type="component" value="Unassembled WGS sequence"/>
</dbReference>
<keyword evidence="1" id="KW-0472">Membrane</keyword>
<name>A0A1D2N1Q2_ORCCI</name>
<keyword evidence="3" id="KW-1185">Reference proteome</keyword>